<dbReference type="AlphaFoldDB" id="A0A0A9B481"/>
<name>A0A0A9B481_ARUDO</name>
<reference evidence="1" key="2">
    <citation type="journal article" date="2015" name="Data Brief">
        <title>Shoot transcriptome of the giant reed, Arundo donax.</title>
        <authorList>
            <person name="Barrero R.A."/>
            <person name="Guerrero F.D."/>
            <person name="Moolhuijzen P."/>
            <person name="Goolsby J.A."/>
            <person name="Tidwell J."/>
            <person name="Bellgard S.E."/>
            <person name="Bellgard M.I."/>
        </authorList>
    </citation>
    <scope>NUCLEOTIDE SEQUENCE</scope>
    <source>
        <tissue evidence="1">Shoot tissue taken approximately 20 cm above the soil surface</tissue>
    </source>
</reference>
<accession>A0A0A9B481</accession>
<evidence type="ECO:0000313" key="1">
    <source>
        <dbReference type="EMBL" id="JAD58819.1"/>
    </source>
</evidence>
<proteinExistence type="predicted"/>
<dbReference type="EMBL" id="GBRH01239076">
    <property type="protein sequence ID" value="JAD58819.1"/>
    <property type="molecule type" value="Transcribed_RNA"/>
</dbReference>
<protein>
    <submittedName>
        <fullName evidence="1">Uncharacterized protein</fullName>
    </submittedName>
</protein>
<reference evidence="1" key="1">
    <citation type="submission" date="2014-09" db="EMBL/GenBank/DDBJ databases">
        <authorList>
            <person name="Magalhaes I.L.F."/>
            <person name="Oliveira U."/>
            <person name="Santos F.R."/>
            <person name="Vidigal T.H.D.A."/>
            <person name="Brescovit A.D."/>
            <person name="Santos A.J."/>
        </authorList>
    </citation>
    <scope>NUCLEOTIDE SEQUENCE</scope>
    <source>
        <tissue evidence="1">Shoot tissue taken approximately 20 cm above the soil surface</tissue>
    </source>
</reference>
<sequence length="55" mass="6402">MTELKTKIKSQDHVYTATWPTLKSYIGPSLQANDFHPHAVSWSSIRTIILLFSRW</sequence>
<organism evidence="1">
    <name type="scientific">Arundo donax</name>
    <name type="common">Giant reed</name>
    <name type="synonym">Donax arundinaceus</name>
    <dbReference type="NCBI Taxonomy" id="35708"/>
    <lineage>
        <taxon>Eukaryota</taxon>
        <taxon>Viridiplantae</taxon>
        <taxon>Streptophyta</taxon>
        <taxon>Embryophyta</taxon>
        <taxon>Tracheophyta</taxon>
        <taxon>Spermatophyta</taxon>
        <taxon>Magnoliopsida</taxon>
        <taxon>Liliopsida</taxon>
        <taxon>Poales</taxon>
        <taxon>Poaceae</taxon>
        <taxon>PACMAD clade</taxon>
        <taxon>Arundinoideae</taxon>
        <taxon>Arundineae</taxon>
        <taxon>Arundo</taxon>
    </lineage>
</organism>